<evidence type="ECO:0000256" key="3">
    <source>
        <dbReference type="ARBA" id="ARBA00022989"/>
    </source>
</evidence>
<dbReference type="NCBIfam" id="TIGR00229">
    <property type="entry name" value="sensory_box"/>
    <property type="match status" value="1"/>
</dbReference>
<dbReference type="Pfam" id="PF03924">
    <property type="entry name" value="CHASE"/>
    <property type="match status" value="1"/>
</dbReference>
<dbReference type="Gene3D" id="3.30.70.270">
    <property type="match status" value="1"/>
</dbReference>
<dbReference type="PANTHER" id="PTHR44757:SF2">
    <property type="entry name" value="BIOFILM ARCHITECTURE MAINTENANCE PROTEIN MBAA"/>
    <property type="match status" value="1"/>
</dbReference>
<dbReference type="SUPFAM" id="SSF55073">
    <property type="entry name" value="Nucleotide cyclase"/>
    <property type="match status" value="1"/>
</dbReference>
<dbReference type="CDD" id="cd01948">
    <property type="entry name" value="EAL"/>
    <property type="match status" value="1"/>
</dbReference>
<dbReference type="SMART" id="SM00052">
    <property type="entry name" value="EAL"/>
    <property type="match status" value="1"/>
</dbReference>
<dbReference type="Proteomes" id="UP000565262">
    <property type="component" value="Unassembled WGS sequence"/>
</dbReference>
<name>A0A839IRF5_9GAMM</name>
<dbReference type="PROSITE" id="PS50883">
    <property type="entry name" value="EAL"/>
    <property type="match status" value="1"/>
</dbReference>
<dbReference type="InterPro" id="IPR000160">
    <property type="entry name" value="GGDEF_dom"/>
</dbReference>
<dbReference type="NCBIfam" id="TIGR00254">
    <property type="entry name" value="GGDEF"/>
    <property type="match status" value="1"/>
</dbReference>
<dbReference type="InterPro" id="IPR043128">
    <property type="entry name" value="Rev_trsase/Diguanyl_cyclase"/>
</dbReference>
<reference evidence="11 12" key="1">
    <citation type="submission" date="2020-08" db="EMBL/GenBank/DDBJ databases">
        <title>Oceanospirillum sp. nov. isolated from marine sediment.</title>
        <authorList>
            <person name="Ji X."/>
        </authorList>
    </citation>
    <scope>NUCLEOTIDE SEQUENCE [LARGE SCALE GENOMIC DNA]</scope>
    <source>
        <strain evidence="11 12">D5</strain>
    </source>
</reference>
<dbReference type="PROSITE" id="PS50112">
    <property type="entry name" value="PAS"/>
    <property type="match status" value="1"/>
</dbReference>
<dbReference type="Gene3D" id="3.20.20.450">
    <property type="entry name" value="EAL domain"/>
    <property type="match status" value="1"/>
</dbReference>
<dbReference type="RefSeq" id="WP_182808856.1">
    <property type="nucleotide sequence ID" value="NZ_JACJFM010000011.1"/>
</dbReference>
<organism evidence="11 12">
    <name type="scientific">Oceanospirillum sediminis</name>
    <dbReference type="NCBI Taxonomy" id="2760088"/>
    <lineage>
        <taxon>Bacteria</taxon>
        <taxon>Pseudomonadati</taxon>
        <taxon>Pseudomonadota</taxon>
        <taxon>Gammaproteobacteria</taxon>
        <taxon>Oceanospirillales</taxon>
        <taxon>Oceanospirillaceae</taxon>
        <taxon>Oceanospirillum</taxon>
    </lineage>
</organism>
<dbReference type="EMBL" id="JACJFM010000011">
    <property type="protein sequence ID" value="MBB1487079.1"/>
    <property type="molecule type" value="Genomic_DNA"/>
</dbReference>
<dbReference type="InterPro" id="IPR052155">
    <property type="entry name" value="Biofilm_reg_signaling"/>
</dbReference>
<evidence type="ECO:0000313" key="11">
    <source>
        <dbReference type="EMBL" id="MBB1487079.1"/>
    </source>
</evidence>
<evidence type="ECO:0000256" key="4">
    <source>
        <dbReference type="ARBA" id="ARBA00023136"/>
    </source>
</evidence>
<evidence type="ECO:0000256" key="2">
    <source>
        <dbReference type="ARBA" id="ARBA00022692"/>
    </source>
</evidence>
<dbReference type="PROSITE" id="PS50839">
    <property type="entry name" value="CHASE"/>
    <property type="match status" value="1"/>
</dbReference>
<dbReference type="Pfam" id="PF00563">
    <property type="entry name" value="EAL"/>
    <property type="match status" value="1"/>
</dbReference>
<proteinExistence type="predicted"/>
<dbReference type="AlphaFoldDB" id="A0A839IRF5"/>
<evidence type="ECO:0000256" key="6">
    <source>
        <dbReference type="SAM" id="Phobius"/>
    </source>
</evidence>
<dbReference type="InterPro" id="IPR035965">
    <property type="entry name" value="PAS-like_dom_sf"/>
</dbReference>
<evidence type="ECO:0000259" key="7">
    <source>
        <dbReference type="PROSITE" id="PS50112"/>
    </source>
</evidence>
<dbReference type="GO" id="GO:0007165">
    <property type="term" value="P:signal transduction"/>
    <property type="evidence" value="ECO:0007669"/>
    <property type="project" value="UniProtKB-ARBA"/>
</dbReference>
<sequence length="907" mass="103365">MAESRIRAGLWLIFIVLLLPLCLIYQSLHEEEMQQRYDRLYQHASLSLNTAERNLDALQEHLTALRSMMTYQPDLTRQQFDQFNAQSPLSGYGIAAYEWIPRVTLSDVPLLTRQAVDAGIFDFRFSRVGESPVFFPIYYSASAQMNGLSLGINLAATPAIRNTMMTSRNIDRLQLVMSENMGFDEATTPEVRLILPVFHLNEQGQPGAAIRGFVSAMIHFDEAMQVLLGPVLSQQQNLGLNLYRQSDVGAELLFTSLRPHQRKSSDLVQARTISFYQSYGNWTLKYQFIDLNPASPWWSLSRSALITIGLALISLLFLVLLRYTLYRRAQAEALAREQARSLEAAQNEYHSLFEKVVEGVYSATLDGRYLKVNPALARAFGYQNPAEMQLAINHIGQQLHRDQQSYQAFLKHLLEHKEVYNYEWEGQDRDGNTIWLSENAYLSASDEGAVYKGTLDVITERKFNEQQLNYQANHDPLTGLLNRTACQALLERRLKQRQWGQVWFIDLDGFKKINDTYGHGVGDLFLKTIADRLRLILRSQDNIARIGGDEFVLCLEGDMNSAAVQQLADRLQSEVTMPVCLDGSPVPLKVSASIGVTRLGPHYHQACDILRDADMAMYEVKKNGKASHQIFSPELHHLVQQQNEFEQQLENALKGEEFFLTYQPVVCLKDRQVRGFEVLLRWQNEQLGLVSPERFIPLAEQKHLIQPIGRWVIKEALHRLAGIRQSLDDNSLYLNINLSPIQLHDDQLLKWLPDIIRETGISPSSVRFELTESALDADETVISSHLVALRKLGFRLYIDDFGTGYSSLKRLVEFPVDGVKIDRSFVHHMETDRNKQAMIEVIINMARLLNLHVVAEGVETEAQRLLLQEEGCRYAQGYLFARPLPEQDLRSLAGIPSEQGNWTLQAT</sequence>
<evidence type="ECO:0000259" key="10">
    <source>
        <dbReference type="PROSITE" id="PS50887"/>
    </source>
</evidence>
<feature type="domain" description="GGDEF" evidence="10">
    <location>
        <begin position="498"/>
        <end position="633"/>
    </location>
</feature>
<comment type="subcellular location">
    <subcellularLocation>
        <location evidence="1">Membrane</location>
    </subcellularLocation>
</comment>
<accession>A0A839IRF5</accession>
<evidence type="ECO:0000313" key="12">
    <source>
        <dbReference type="Proteomes" id="UP000565262"/>
    </source>
</evidence>
<gene>
    <name evidence="11" type="ORF">H4O21_10690</name>
</gene>
<evidence type="ECO:0000259" key="8">
    <source>
        <dbReference type="PROSITE" id="PS50839"/>
    </source>
</evidence>
<feature type="domain" description="PAS" evidence="7">
    <location>
        <begin position="345"/>
        <end position="383"/>
    </location>
</feature>
<feature type="coiled-coil region" evidence="5">
    <location>
        <begin position="328"/>
        <end position="355"/>
    </location>
</feature>
<dbReference type="Pfam" id="PF00990">
    <property type="entry name" value="GGDEF"/>
    <property type="match status" value="1"/>
</dbReference>
<evidence type="ECO:0000256" key="5">
    <source>
        <dbReference type="SAM" id="Coils"/>
    </source>
</evidence>
<dbReference type="InterPro" id="IPR000014">
    <property type="entry name" value="PAS"/>
</dbReference>
<dbReference type="InterPro" id="IPR006189">
    <property type="entry name" value="CHASE_dom"/>
</dbReference>
<evidence type="ECO:0000259" key="9">
    <source>
        <dbReference type="PROSITE" id="PS50883"/>
    </source>
</evidence>
<dbReference type="GO" id="GO:0016020">
    <property type="term" value="C:membrane"/>
    <property type="evidence" value="ECO:0007669"/>
    <property type="project" value="UniProtKB-SubCell"/>
</dbReference>
<feature type="transmembrane region" description="Helical" evidence="6">
    <location>
        <begin position="297"/>
        <end position="321"/>
    </location>
</feature>
<dbReference type="InterPro" id="IPR001633">
    <property type="entry name" value="EAL_dom"/>
</dbReference>
<dbReference type="InterPro" id="IPR035919">
    <property type="entry name" value="EAL_sf"/>
</dbReference>
<comment type="caution">
    <text evidence="11">The sequence shown here is derived from an EMBL/GenBank/DDBJ whole genome shotgun (WGS) entry which is preliminary data.</text>
</comment>
<feature type="coiled-coil region" evidence="5">
    <location>
        <begin position="41"/>
        <end position="68"/>
    </location>
</feature>
<dbReference type="SMART" id="SM00267">
    <property type="entry name" value="GGDEF"/>
    <property type="match status" value="1"/>
</dbReference>
<dbReference type="PANTHER" id="PTHR44757">
    <property type="entry name" value="DIGUANYLATE CYCLASE DGCP"/>
    <property type="match status" value="1"/>
</dbReference>
<dbReference type="Gene3D" id="3.30.450.20">
    <property type="entry name" value="PAS domain"/>
    <property type="match status" value="1"/>
</dbReference>
<dbReference type="SMART" id="SM01079">
    <property type="entry name" value="CHASE"/>
    <property type="match status" value="1"/>
</dbReference>
<feature type="domain" description="CHASE" evidence="8">
    <location>
        <begin position="71"/>
        <end position="243"/>
    </location>
</feature>
<protein>
    <submittedName>
        <fullName evidence="11">EAL domain-containing protein</fullName>
    </submittedName>
</protein>
<keyword evidence="12" id="KW-1185">Reference proteome</keyword>
<dbReference type="Gene3D" id="3.30.450.350">
    <property type="entry name" value="CHASE domain"/>
    <property type="match status" value="1"/>
</dbReference>
<keyword evidence="5" id="KW-0175">Coiled coil</keyword>
<keyword evidence="2 6" id="KW-0812">Transmembrane</keyword>
<dbReference type="InterPro" id="IPR029787">
    <property type="entry name" value="Nucleotide_cyclase"/>
</dbReference>
<keyword evidence="4 6" id="KW-0472">Membrane</keyword>
<keyword evidence="3 6" id="KW-1133">Transmembrane helix</keyword>
<dbReference type="SUPFAM" id="SSF55785">
    <property type="entry name" value="PYP-like sensor domain (PAS domain)"/>
    <property type="match status" value="1"/>
</dbReference>
<dbReference type="CDD" id="cd01949">
    <property type="entry name" value="GGDEF"/>
    <property type="match status" value="1"/>
</dbReference>
<dbReference type="CDD" id="cd00130">
    <property type="entry name" value="PAS"/>
    <property type="match status" value="1"/>
</dbReference>
<evidence type="ECO:0000256" key="1">
    <source>
        <dbReference type="ARBA" id="ARBA00004370"/>
    </source>
</evidence>
<dbReference type="GO" id="GO:0003824">
    <property type="term" value="F:catalytic activity"/>
    <property type="evidence" value="ECO:0007669"/>
    <property type="project" value="UniProtKB-ARBA"/>
</dbReference>
<dbReference type="InterPro" id="IPR042240">
    <property type="entry name" value="CHASE_sf"/>
</dbReference>
<feature type="domain" description="EAL" evidence="9">
    <location>
        <begin position="642"/>
        <end position="897"/>
    </location>
</feature>
<dbReference type="SUPFAM" id="SSF141868">
    <property type="entry name" value="EAL domain-like"/>
    <property type="match status" value="1"/>
</dbReference>
<dbReference type="PROSITE" id="PS50887">
    <property type="entry name" value="GGDEF"/>
    <property type="match status" value="1"/>
</dbReference>